<reference evidence="2" key="1">
    <citation type="journal article" date="2014" name="Microbiology">
        <title>A 2,4-dichlorophenoxyacetic acid degradation plasmid pM7012 discloses distribution of an unclassified megaplasmid group across bacterial species.</title>
        <authorList>
            <person name="Sakai Y."/>
            <person name="Ogawa N."/>
            <person name="Shimomura Y."/>
            <person name="Fujii T."/>
        </authorList>
    </citation>
    <scope>NUCLEOTIDE SEQUENCE</scope>
    <source>
        <strain evidence="2">M701</strain>
    </source>
</reference>
<proteinExistence type="predicted"/>
<dbReference type="EMBL" id="AB853026">
    <property type="protein sequence ID" value="BAO18818.1"/>
    <property type="molecule type" value="Genomic_DNA"/>
</dbReference>
<accession>V5YNC5</accession>
<feature type="region of interest" description="Disordered" evidence="1">
    <location>
        <begin position="72"/>
        <end position="91"/>
    </location>
</feature>
<protein>
    <submittedName>
        <fullName evidence="2">Uncharacterized protein</fullName>
    </submittedName>
</protein>
<organism evidence="2">
    <name type="scientific">Burkholderia sp. M701</name>
    <dbReference type="NCBI Taxonomy" id="326454"/>
    <lineage>
        <taxon>Bacteria</taxon>
        <taxon>Pseudomonadati</taxon>
        <taxon>Pseudomonadota</taxon>
        <taxon>Betaproteobacteria</taxon>
        <taxon>Burkholderiales</taxon>
        <taxon>Burkholderiaceae</taxon>
        <taxon>Burkholderia</taxon>
    </lineage>
</organism>
<sequence length="91" mass="9989">MNSEIRMIAPFENESEVVKVDGLTVENRTDRVSIYGSVDLTLDRAGLLAARALKANVDAIVDSMEQRKDLPERIQLAPGKTVDNPFGSESN</sequence>
<dbReference type="RefSeq" id="WP_023842361.1">
    <property type="nucleotide sequence ID" value="NC_022995.1"/>
</dbReference>
<evidence type="ECO:0000313" key="2">
    <source>
        <dbReference type="EMBL" id="BAO18818.1"/>
    </source>
</evidence>
<reference evidence="2" key="2">
    <citation type="submission" date="2024-06" db="EMBL/GenBank/DDBJ databases">
        <authorList>
            <person name="Sakai Y."/>
            <person name="Fujii T."/>
        </authorList>
    </citation>
    <scope>NUCLEOTIDE SEQUENCE</scope>
    <source>
        <strain evidence="2">M701</strain>
        <plasmid evidence="2">pM7012</plasmid>
    </source>
</reference>
<evidence type="ECO:0000256" key="1">
    <source>
        <dbReference type="SAM" id="MobiDB-lite"/>
    </source>
</evidence>
<geneLocation type="plasmid" evidence="2">
    <name>pM7012</name>
</geneLocation>
<dbReference type="AlphaFoldDB" id="V5YNC5"/>
<name>V5YNC5_9BURK</name>
<keyword evidence="2" id="KW-0614">Plasmid</keyword>